<feature type="domain" description="Major facilitator superfamily (MFS) profile" evidence="8">
    <location>
        <begin position="248"/>
        <end position="679"/>
    </location>
</feature>
<dbReference type="PANTHER" id="PTHR23502:SF60">
    <property type="entry name" value="MAJOR FACILITATOR SUPERFAMILY (MFS) PROFILE DOMAIN-CONTAINING PROTEIN-RELATED"/>
    <property type="match status" value="1"/>
</dbReference>
<dbReference type="InterPro" id="IPR011701">
    <property type="entry name" value="MFS"/>
</dbReference>
<feature type="compositionally biased region" description="Low complexity" evidence="6">
    <location>
        <begin position="193"/>
        <end position="213"/>
    </location>
</feature>
<evidence type="ECO:0000313" key="10">
    <source>
        <dbReference type="Proteomes" id="UP000076874"/>
    </source>
</evidence>
<feature type="transmembrane region" description="Helical" evidence="7">
    <location>
        <begin position="340"/>
        <end position="362"/>
    </location>
</feature>
<evidence type="ECO:0000256" key="5">
    <source>
        <dbReference type="ARBA" id="ARBA00023180"/>
    </source>
</evidence>
<dbReference type="STRING" id="1081102.A0A162MMQ5"/>
<dbReference type="OrthoDB" id="6770063at2759"/>
<feature type="transmembrane region" description="Helical" evidence="7">
    <location>
        <begin position="246"/>
        <end position="270"/>
    </location>
</feature>
<dbReference type="Gene3D" id="1.20.1250.20">
    <property type="entry name" value="MFS general substrate transporter like domains"/>
    <property type="match status" value="1"/>
</dbReference>
<evidence type="ECO:0000313" key="9">
    <source>
        <dbReference type="EMBL" id="OAA64230.1"/>
    </source>
</evidence>
<dbReference type="Pfam" id="PF07690">
    <property type="entry name" value="MFS_1"/>
    <property type="match status" value="1"/>
</dbReference>
<name>A0A162MMQ5_9HYPO</name>
<dbReference type="Proteomes" id="UP000076874">
    <property type="component" value="Unassembled WGS sequence"/>
</dbReference>
<feature type="compositionally biased region" description="Basic and acidic residues" evidence="6">
    <location>
        <begin position="82"/>
        <end position="96"/>
    </location>
</feature>
<feature type="transmembrane region" description="Helical" evidence="7">
    <location>
        <begin position="309"/>
        <end position="328"/>
    </location>
</feature>
<keyword evidence="10" id="KW-1185">Reference proteome</keyword>
<proteinExistence type="predicted"/>
<evidence type="ECO:0000256" key="6">
    <source>
        <dbReference type="SAM" id="MobiDB-lite"/>
    </source>
</evidence>
<dbReference type="SUPFAM" id="SSF103473">
    <property type="entry name" value="MFS general substrate transporter"/>
    <property type="match status" value="1"/>
</dbReference>
<feature type="compositionally biased region" description="Basic and acidic residues" evidence="6">
    <location>
        <begin position="136"/>
        <end position="188"/>
    </location>
</feature>
<dbReference type="InterPro" id="IPR036259">
    <property type="entry name" value="MFS_trans_sf"/>
</dbReference>
<feature type="transmembrane region" description="Helical" evidence="7">
    <location>
        <begin position="282"/>
        <end position="303"/>
    </location>
</feature>
<comment type="subcellular location">
    <subcellularLocation>
        <location evidence="1">Membrane</location>
        <topology evidence="1">Multi-pass membrane protein</topology>
    </subcellularLocation>
</comment>
<dbReference type="GO" id="GO:0022857">
    <property type="term" value="F:transmembrane transporter activity"/>
    <property type="evidence" value="ECO:0007669"/>
    <property type="project" value="InterPro"/>
</dbReference>
<feature type="transmembrane region" description="Helical" evidence="7">
    <location>
        <begin position="620"/>
        <end position="643"/>
    </location>
</feature>
<evidence type="ECO:0000256" key="2">
    <source>
        <dbReference type="ARBA" id="ARBA00022692"/>
    </source>
</evidence>
<feature type="compositionally biased region" description="Low complexity" evidence="6">
    <location>
        <begin position="29"/>
        <end position="46"/>
    </location>
</feature>
<keyword evidence="3 7" id="KW-1133">Transmembrane helix</keyword>
<keyword evidence="2 7" id="KW-0812">Transmembrane</keyword>
<dbReference type="CDD" id="cd17323">
    <property type="entry name" value="MFS_Tpo1_MDR_like"/>
    <property type="match status" value="1"/>
</dbReference>
<protein>
    <submittedName>
        <fullName evidence="9">Major facilitator superfamily transporter multidrug resistance</fullName>
    </submittedName>
</protein>
<evidence type="ECO:0000259" key="8">
    <source>
        <dbReference type="PROSITE" id="PS50850"/>
    </source>
</evidence>
<feature type="transmembrane region" description="Helical" evidence="7">
    <location>
        <begin position="519"/>
        <end position="538"/>
    </location>
</feature>
<feature type="transmembrane region" description="Helical" evidence="7">
    <location>
        <begin position="559"/>
        <end position="581"/>
    </location>
</feature>
<gene>
    <name evidence="9" type="ORF">SPI_02877</name>
</gene>
<sequence>MPSSTGAPEAQRPGRLLNTDNHADHALDQQQASSSESASQESPIQSEKTEKFGKDEDDDSVSLRDSDNDGDDDDDESSGSSSRERAKQKQQRDAARQHRPRSLSLLSRSLSRRRSQGQSRPQSLADVGPPVTRTVSEVRDGVYYRRDVEIDGIEREEKQEREGLGPTDSRGRAVDLEKGLGGGNKEDAGGGASSSQPGATGATAGAGAGADANADADAEERDPNLVKWDGPDDPENPKNWIFSRKWAAVFIVSLFTLISPVSSSMIAPAIPEISRELHITNSVEQLVTMSIFVLAYAVGPLFLGPLSELYGRVIVLQLSNLVYLFFNLGCGLARTRGEMIAFRFLSGFGGSAPLAIGGGVLGDLFTAEERGRALSLYSLAPLLGPAIGPVAGAFIAQNTTWRWVFYATTIADGAIQTAGLFFLRETYAPVLLSRKRDRLAKQTGNAALYTVFDKERARGVVRSLGISFSRPFILLGTQLIVQVLALYMMYLYGLMYLLLASFSSLWTEVYHERTGVAGLHYIALGIGFTLGSQVLAPLQDRIYAYLKRRYNVTVGRPEFRVPVMVPGALLVPAGLLIYGWCAEYKTHWIGPDMGGALLTMGVIVGFQCIQGYLVDTYTHFAASAVAAATVMRSLAGFGFPLFAPNLYDKLGYGKGNTLLAAIGIVIGFPAPFMLWKYGPYLRTKKAAFQG</sequence>
<dbReference type="PROSITE" id="PS50850">
    <property type="entry name" value="MFS"/>
    <property type="match status" value="1"/>
</dbReference>
<dbReference type="FunFam" id="1.20.1250.20:FF:000011">
    <property type="entry name" value="MFS multidrug transporter, putative"/>
    <property type="match status" value="1"/>
</dbReference>
<keyword evidence="4 7" id="KW-0472">Membrane</keyword>
<feature type="compositionally biased region" description="Acidic residues" evidence="6">
    <location>
        <begin position="68"/>
        <end position="77"/>
    </location>
</feature>
<feature type="region of interest" description="Disordered" evidence="6">
    <location>
        <begin position="1"/>
        <end position="232"/>
    </location>
</feature>
<feature type="transmembrane region" description="Helical" evidence="7">
    <location>
        <begin position="593"/>
        <end position="613"/>
    </location>
</feature>
<dbReference type="GO" id="GO:0016020">
    <property type="term" value="C:membrane"/>
    <property type="evidence" value="ECO:0007669"/>
    <property type="project" value="UniProtKB-SubCell"/>
</dbReference>
<keyword evidence="5" id="KW-0325">Glycoprotein</keyword>
<dbReference type="InterPro" id="IPR020846">
    <property type="entry name" value="MFS_dom"/>
</dbReference>
<reference evidence="9 10" key="1">
    <citation type="journal article" date="2016" name="Genome Biol. Evol.">
        <title>Divergent and convergent evolution of fungal pathogenicity.</title>
        <authorList>
            <person name="Shang Y."/>
            <person name="Xiao G."/>
            <person name="Zheng P."/>
            <person name="Cen K."/>
            <person name="Zhan S."/>
            <person name="Wang C."/>
        </authorList>
    </citation>
    <scope>NUCLEOTIDE SEQUENCE [LARGE SCALE GENOMIC DNA]</scope>
    <source>
        <strain evidence="9 10">RCEF 264</strain>
    </source>
</reference>
<dbReference type="PANTHER" id="PTHR23502">
    <property type="entry name" value="MAJOR FACILITATOR SUPERFAMILY"/>
    <property type="match status" value="1"/>
</dbReference>
<accession>A0A162MMQ5</accession>
<feature type="transmembrane region" description="Helical" evidence="7">
    <location>
        <begin position="472"/>
        <end position="499"/>
    </location>
</feature>
<feature type="transmembrane region" description="Helical" evidence="7">
    <location>
        <begin position="655"/>
        <end position="675"/>
    </location>
</feature>
<dbReference type="EMBL" id="AZHD01000004">
    <property type="protein sequence ID" value="OAA64230.1"/>
    <property type="molecule type" value="Genomic_DNA"/>
</dbReference>
<evidence type="ECO:0000256" key="7">
    <source>
        <dbReference type="SAM" id="Phobius"/>
    </source>
</evidence>
<evidence type="ECO:0000256" key="4">
    <source>
        <dbReference type="ARBA" id="ARBA00023136"/>
    </source>
</evidence>
<evidence type="ECO:0000256" key="1">
    <source>
        <dbReference type="ARBA" id="ARBA00004141"/>
    </source>
</evidence>
<organism evidence="9 10">
    <name type="scientific">Niveomyces insectorum RCEF 264</name>
    <dbReference type="NCBI Taxonomy" id="1081102"/>
    <lineage>
        <taxon>Eukaryota</taxon>
        <taxon>Fungi</taxon>
        <taxon>Dikarya</taxon>
        <taxon>Ascomycota</taxon>
        <taxon>Pezizomycotina</taxon>
        <taxon>Sordariomycetes</taxon>
        <taxon>Hypocreomycetidae</taxon>
        <taxon>Hypocreales</taxon>
        <taxon>Cordycipitaceae</taxon>
        <taxon>Niveomyces</taxon>
    </lineage>
</organism>
<comment type="caution">
    <text evidence="9">The sequence shown here is derived from an EMBL/GenBank/DDBJ whole genome shotgun (WGS) entry which is preliminary data.</text>
</comment>
<evidence type="ECO:0000256" key="3">
    <source>
        <dbReference type="ARBA" id="ARBA00022989"/>
    </source>
</evidence>
<feature type="transmembrane region" description="Helical" evidence="7">
    <location>
        <begin position="374"/>
        <end position="396"/>
    </location>
</feature>
<dbReference type="AlphaFoldDB" id="A0A162MMQ5"/>